<proteinExistence type="predicted"/>
<sequence length="112" mass="12428">MWPLRGNCNFGVIVVGTFQSYHQRDPYPQQVHKCNHVQSTGHAQVICGGTFVHAAKSQICFTLAPTLSPTLDSHNALILAQRGSNCSVISRSPTWPMLQRHFSQFTVSNCCK</sequence>
<evidence type="ECO:0000313" key="1">
    <source>
        <dbReference type="EMBL" id="CAD9672477.1"/>
    </source>
</evidence>
<dbReference type="AlphaFoldDB" id="A0A7S2RJ00"/>
<accession>A0A7S2RJ00</accession>
<protein>
    <submittedName>
        <fullName evidence="1">Uncharacterized protein</fullName>
    </submittedName>
</protein>
<reference evidence="1" key="1">
    <citation type="submission" date="2021-01" db="EMBL/GenBank/DDBJ databases">
        <authorList>
            <person name="Corre E."/>
            <person name="Pelletier E."/>
            <person name="Niang G."/>
            <person name="Scheremetjew M."/>
            <person name="Finn R."/>
            <person name="Kale V."/>
            <person name="Holt S."/>
            <person name="Cochrane G."/>
            <person name="Meng A."/>
            <person name="Brown T."/>
            <person name="Cohen L."/>
        </authorList>
    </citation>
    <scope>NUCLEOTIDE SEQUENCE</scope>
    <source>
        <strain evidence="1">NY070348D</strain>
    </source>
</reference>
<organism evidence="1">
    <name type="scientific">Mucochytrium quahogii</name>
    <dbReference type="NCBI Taxonomy" id="96639"/>
    <lineage>
        <taxon>Eukaryota</taxon>
        <taxon>Sar</taxon>
        <taxon>Stramenopiles</taxon>
        <taxon>Bigyra</taxon>
        <taxon>Labyrinthulomycetes</taxon>
        <taxon>Thraustochytrida</taxon>
        <taxon>Thraustochytriidae</taxon>
        <taxon>Mucochytrium</taxon>
    </lineage>
</organism>
<name>A0A7S2RJ00_9STRA</name>
<dbReference type="EMBL" id="HBHK01006550">
    <property type="protein sequence ID" value="CAD9672477.1"/>
    <property type="molecule type" value="Transcribed_RNA"/>
</dbReference>
<gene>
    <name evidence="1" type="ORF">QSP1433_LOCUS3952</name>
</gene>